<dbReference type="AlphaFoldDB" id="A0AA39N3P9"/>
<sequence>MPVDVMMVDVDPGDRRVPGKAMCLDETLFLKEDIRVPVGTYQSRAFAIATIVISLSPHCPQLNRTTQLMSSCNFSRIISWDATTIIGLVTIISGPKARRIKEKSSRQDSSHLFFDYVGRPSVTGGPSMLPTLAIDGDWVLEDRLSLRFTELSRGDLVTAKSPLDPLRIVCKRIIGLPGDIICVDPTGQTAASTEHVVVPSGHVWLSGDNFSYSRDSRTYGPVPIALIQGKVRAKASLSIIGRFLFIMLHMQIKPLRGFTIYHNPVTYLD</sequence>
<dbReference type="Pfam" id="PF10502">
    <property type="entry name" value="Peptidase_S26"/>
    <property type="match status" value="2"/>
</dbReference>
<keyword evidence="3" id="KW-0378">Hydrolase</keyword>
<feature type="domain" description="Peptidase S26" evidence="8">
    <location>
        <begin position="119"/>
        <end position="184"/>
    </location>
</feature>
<feature type="domain" description="Peptidase S26" evidence="8">
    <location>
        <begin position="192"/>
        <end position="233"/>
    </location>
</feature>
<protein>
    <submittedName>
        <fullName evidence="9">Peptidase S24/S26A/S26B/S26C</fullName>
    </submittedName>
</protein>
<evidence type="ECO:0000259" key="8">
    <source>
        <dbReference type="Pfam" id="PF10502"/>
    </source>
</evidence>
<dbReference type="CDD" id="cd06530">
    <property type="entry name" value="S26_SPase_I"/>
    <property type="match status" value="1"/>
</dbReference>
<dbReference type="Gene3D" id="2.10.109.10">
    <property type="entry name" value="Umud Fragment, subunit A"/>
    <property type="match status" value="1"/>
</dbReference>
<dbReference type="PROSITE" id="PS00760">
    <property type="entry name" value="SPASE_I_2"/>
    <property type="match status" value="1"/>
</dbReference>
<organism evidence="9 10">
    <name type="scientific">Armillaria borealis</name>
    <dbReference type="NCBI Taxonomy" id="47425"/>
    <lineage>
        <taxon>Eukaryota</taxon>
        <taxon>Fungi</taxon>
        <taxon>Dikarya</taxon>
        <taxon>Basidiomycota</taxon>
        <taxon>Agaricomycotina</taxon>
        <taxon>Agaricomycetes</taxon>
        <taxon>Agaricomycetidae</taxon>
        <taxon>Agaricales</taxon>
        <taxon>Marasmiineae</taxon>
        <taxon>Physalacriaceae</taxon>
        <taxon>Armillaria</taxon>
    </lineage>
</organism>
<evidence type="ECO:0000256" key="5">
    <source>
        <dbReference type="ARBA" id="ARBA00023136"/>
    </source>
</evidence>
<keyword evidence="5" id="KW-0472">Membrane</keyword>
<dbReference type="InterPro" id="IPR000223">
    <property type="entry name" value="Pept_S26A_signal_pept_1"/>
</dbReference>
<dbReference type="GO" id="GO:0004252">
    <property type="term" value="F:serine-type endopeptidase activity"/>
    <property type="evidence" value="ECO:0007669"/>
    <property type="project" value="InterPro"/>
</dbReference>
<dbReference type="PANTHER" id="PTHR12383">
    <property type="entry name" value="PROTEASE FAMILY S26 MITOCHONDRIAL INNER MEMBRANE PROTEASE-RELATED"/>
    <property type="match status" value="1"/>
</dbReference>
<dbReference type="EMBL" id="JAUEPT010000001">
    <property type="protein sequence ID" value="KAK0456259.1"/>
    <property type="molecule type" value="Genomic_DNA"/>
</dbReference>
<feature type="active site" evidence="7">
    <location>
        <position position="171"/>
    </location>
</feature>
<dbReference type="PRINTS" id="PR00727">
    <property type="entry name" value="LEADERPTASE"/>
</dbReference>
<dbReference type="GO" id="GO:0006627">
    <property type="term" value="P:protein processing involved in protein targeting to mitochondrion"/>
    <property type="evidence" value="ECO:0007669"/>
    <property type="project" value="TreeGrafter"/>
</dbReference>
<comment type="caution">
    <text evidence="9">The sequence shown here is derived from an EMBL/GenBank/DDBJ whole genome shotgun (WGS) entry which is preliminary data.</text>
</comment>
<evidence type="ECO:0000313" key="9">
    <source>
        <dbReference type="EMBL" id="KAK0456259.1"/>
    </source>
</evidence>
<dbReference type="GO" id="GO:0006465">
    <property type="term" value="P:signal peptide processing"/>
    <property type="evidence" value="ECO:0007669"/>
    <property type="project" value="InterPro"/>
</dbReference>
<dbReference type="InterPro" id="IPR052064">
    <property type="entry name" value="Mito_IMP1_subunit"/>
</dbReference>
<keyword evidence="10" id="KW-1185">Reference proteome</keyword>
<dbReference type="PANTHER" id="PTHR12383:SF16">
    <property type="entry name" value="MITOCHONDRIAL INNER MEMBRANE PROTEASE SUBUNIT 1"/>
    <property type="match status" value="1"/>
</dbReference>
<evidence type="ECO:0000256" key="4">
    <source>
        <dbReference type="ARBA" id="ARBA00023128"/>
    </source>
</evidence>
<accession>A0AA39N3P9</accession>
<keyword evidence="4" id="KW-0496">Mitochondrion</keyword>
<evidence type="ECO:0000256" key="3">
    <source>
        <dbReference type="ARBA" id="ARBA00022801"/>
    </source>
</evidence>
<dbReference type="GO" id="GO:0042720">
    <property type="term" value="C:mitochondrial inner membrane peptidase complex"/>
    <property type="evidence" value="ECO:0007669"/>
    <property type="project" value="TreeGrafter"/>
</dbReference>
<dbReference type="Proteomes" id="UP001175226">
    <property type="component" value="Unassembled WGS sequence"/>
</dbReference>
<keyword evidence="2" id="KW-0999">Mitochondrion inner membrane</keyword>
<dbReference type="InterPro" id="IPR019757">
    <property type="entry name" value="Pept_S26A_signal_pept_1_Lys-AS"/>
</dbReference>
<dbReference type="InterPro" id="IPR036286">
    <property type="entry name" value="LexA/Signal_pep-like_sf"/>
</dbReference>
<name>A0AA39N3P9_9AGAR</name>
<feature type="active site" evidence="7">
    <location>
        <position position="127"/>
    </location>
</feature>
<comment type="similarity">
    <text evidence="6">Belongs to the peptidase S26 family. IMP1 subfamily.</text>
</comment>
<evidence type="ECO:0000313" key="10">
    <source>
        <dbReference type="Proteomes" id="UP001175226"/>
    </source>
</evidence>
<dbReference type="SUPFAM" id="SSF51306">
    <property type="entry name" value="LexA/Signal peptidase"/>
    <property type="match status" value="1"/>
</dbReference>
<gene>
    <name evidence="9" type="ORF">EV421DRAFT_1895504</name>
</gene>
<evidence type="ECO:0000256" key="7">
    <source>
        <dbReference type="PIRSR" id="PIRSR600223-1"/>
    </source>
</evidence>
<reference evidence="9" key="1">
    <citation type="submission" date="2023-06" db="EMBL/GenBank/DDBJ databases">
        <authorList>
            <consortium name="Lawrence Berkeley National Laboratory"/>
            <person name="Ahrendt S."/>
            <person name="Sahu N."/>
            <person name="Indic B."/>
            <person name="Wong-Bajracharya J."/>
            <person name="Merenyi Z."/>
            <person name="Ke H.-M."/>
            <person name="Monk M."/>
            <person name="Kocsube S."/>
            <person name="Drula E."/>
            <person name="Lipzen A."/>
            <person name="Balint B."/>
            <person name="Henrissat B."/>
            <person name="Andreopoulos B."/>
            <person name="Martin F.M."/>
            <person name="Harder C.B."/>
            <person name="Rigling D."/>
            <person name="Ford K.L."/>
            <person name="Foster G.D."/>
            <person name="Pangilinan J."/>
            <person name="Papanicolaou A."/>
            <person name="Barry K."/>
            <person name="LaButti K."/>
            <person name="Viragh M."/>
            <person name="Koriabine M."/>
            <person name="Yan M."/>
            <person name="Riley R."/>
            <person name="Champramary S."/>
            <person name="Plett K.L."/>
            <person name="Tsai I.J."/>
            <person name="Slot J."/>
            <person name="Sipos G."/>
            <person name="Plett J."/>
            <person name="Nagy L.G."/>
            <person name="Grigoriev I.V."/>
        </authorList>
    </citation>
    <scope>NUCLEOTIDE SEQUENCE</scope>
    <source>
        <strain evidence="9">FPL87.14</strain>
    </source>
</reference>
<evidence type="ECO:0000256" key="1">
    <source>
        <dbReference type="ARBA" id="ARBA00004273"/>
    </source>
</evidence>
<evidence type="ECO:0000256" key="6">
    <source>
        <dbReference type="ARBA" id="ARBA00038445"/>
    </source>
</evidence>
<comment type="subcellular location">
    <subcellularLocation>
        <location evidence="1">Mitochondrion inner membrane</location>
    </subcellularLocation>
</comment>
<dbReference type="InterPro" id="IPR019533">
    <property type="entry name" value="Peptidase_S26"/>
</dbReference>
<evidence type="ECO:0000256" key="2">
    <source>
        <dbReference type="ARBA" id="ARBA00022792"/>
    </source>
</evidence>
<proteinExistence type="inferred from homology"/>